<keyword evidence="5" id="KW-1185">Reference proteome</keyword>
<dbReference type="RefSeq" id="WP_012120372.1">
    <property type="nucleotide sequence ID" value="NC_009767.1"/>
</dbReference>
<dbReference type="InterPro" id="IPR051932">
    <property type="entry name" value="Bact_StressResp_Reg"/>
</dbReference>
<dbReference type="PANTHER" id="PTHR33745:SF1">
    <property type="entry name" value="RSBT ANTAGONIST PROTEIN RSBS"/>
    <property type="match status" value="1"/>
</dbReference>
<sequence>MTHLFATLTNVTARNPDDQRRGRILVSLSLGVIALLLSVGMGLILLQPSVGRFGNLGLAVLVFAVAAVLGKKGFVTAGAYVLIVVSGIGALSGVFLNPNSPFNTFYLLISVLLASVLLPPRQIWVVLGICLAAVAGVLVRVPAETRTAINLDLASAHLTILLIVSAFISFIGARSLSSALKDVDESRRRAEEANRQIEVANATLEAHIEERTAAYRRLTDEQRAVVARLEESLRAQQHLNQMIADLTVPVIPVRNDTLVIPLIGSIDASRVQQLLASALQSLERTRARILIIDVTGVAVIDSHVAAALLQVAQAARLMGAETIVAGIRPEVAQTLISLGADLHSMRTAATLQSALAFTFNGGDVQ</sequence>
<proteinExistence type="predicted"/>
<feature type="coiled-coil region" evidence="1">
    <location>
        <begin position="176"/>
        <end position="210"/>
    </location>
</feature>
<dbReference type="Gene3D" id="3.30.750.24">
    <property type="entry name" value="STAS domain"/>
    <property type="match status" value="1"/>
</dbReference>
<feature type="transmembrane region" description="Helical" evidence="2">
    <location>
        <begin position="123"/>
        <end position="141"/>
    </location>
</feature>
<organism evidence="4 5">
    <name type="scientific">Roseiflexus castenholzii (strain DSM 13941 / HLO8)</name>
    <dbReference type="NCBI Taxonomy" id="383372"/>
    <lineage>
        <taxon>Bacteria</taxon>
        <taxon>Bacillati</taxon>
        <taxon>Chloroflexota</taxon>
        <taxon>Chloroflexia</taxon>
        <taxon>Chloroflexales</taxon>
        <taxon>Roseiflexineae</taxon>
        <taxon>Roseiflexaceae</taxon>
        <taxon>Roseiflexus</taxon>
    </lineage>
</organism>
<accession>A7NKC7</accession>
<evidence type="ECO:0000259" key="3">
    <source>
        <dbReference type="PROSITE" id="PS50801"/>
    </source>
</evidence>
<dbReference type="PROSITE" id="PS50801">
    <property type="entry name" value="STAS"/>
    <property type="match status" value="1"/>
</dbReference>
<dbReference type="InterPro" id="IPR002645">
    <property type="entry name" value="STAS_dom"/>
</dbReference>
<feature type="domain" description="STAS" evidence="3">
    <location>
        <begin position="247"/>
        <end position="358"/>
    </location>
</feature>
<keyword evidence="2" id="KW-0472">Membrane</keyword>
<dbReference type="HOGENOM" id="CLU_061564_0_0_0"/>
<dbReference type="SUPFAM" id="SSF52091">
    <property type="entry name" value="SpoIIaa-like"/>
    <property type="match status" value="1"/>
</dbReference>
<evidence type="ECO:0000256" key="2">
    <source>
        <dbReference type="SAM" id="Phobius"/>
    </source>
</evidence>
<keyword evidence="2" id="KW-0812">Transmembrane</keyword>
<dbReference type="KEGG" id="rca:Rcas_1856"/>
<name>A7NKC7_ROSCS</name>
<keyword evidence="2" id="KW-1133">Transmembrane helix</keyword>
<dbReference type="STRING" id="383372.Rcas_1856"/>
<evidence type="ECO:0000313" key="4">
    <source>
        <dbReference type="EMBL" id="ABU57947.1"/>
    </source>
</evidence>
<gene>
    <name evidence="4" type="ordered locus">Rcas_1856</name>
</gene>
<evidence type="ECO:0000313" key="5">
    <source>
        <dbReference type="Proteomes" id="UP000000263"/>
    </source>
</evidence>
<dbReference type="InterPro" id="IPR036513">
    <property type="entry name" value="STAS_dom_sf"/>
</dbReference>
<dbReference type="Proteomes" id="UP000000263">
    <property type="component" value="Chromosome"/>
</dbReference>
<keyword evidence="1" id="KW-0175">Coiled coil</keyword>
<dbReference type="OrthoDB" id="153847at2"/>
<feature type="transmembrane region" description="Helical" evidence="2">
    <location>
        <begin position="102"/>
        <end position="118"/>
    </location>
</feature>
<dbReference type="Pfam" id="PF01740">
    <property type="entry name" value="STAS"/>
    <property type="match status" value="1"/>
</dbReference>
<evidence type="ECO:0000256" key="1">
    <source>
        <dbReference type="SAM" id="Coils"/>
    </source>
</evidence>
<feature type="transmembrane region" description="Helical" evidence="2">
    <location>
        <begin position="52"/>
        <end position="70"/>
    </location>
</feature>
<dbReference type="eggNOG" id="COG1366">
    <property type="taxonomic scope" value="Bacteria"/>
</dbReference>
<dbReference type="AlphaFoldDB" id="A7NKC7"/>
<feature type="transmembrane region" description="Helical" evidence="2">
    <location>
        <begin position="153"/>
        <end position="173"/>
    </location>
</feature>
<dbReference type="PANTHER" id="PTHR33745">
    <property type="entry name" value="RSBT ANTAGONIST PROTEIN RSBS-RELATED"/>
    <property type="match status" value="1"/>
</dbReference>
<dbReference type="EMBL" id="CP000804">
    <property type="protein sequence ID" value="ABU57947.1"/>
    <property type="molecule type" value="Genomic_DNA"/>
</dbReference>
<feature type="transmembrane region" description="Helical" evidence="2">
    <location>
        <begin position="24"/>
        <end position="46"/>
    </location>
</feature>
<feature type="transmembrane region" description="Helical" evidence="2">
    <location>
        <begin position="77"/>
        <end position="96"/>
    </location>
</feature>
<protein>
    <submittedName>
        <fullName evidence="4">Anti-sigma-factor antagonist</fullName>
    </submittedName>
</protein>
<reference evidence="4 5" key="1">
    <citation type="submission" date="2007-08" db="EMBL/GenBank/DDBJ databases">
        <title>Complete sequence of Roseiflexus castenholzii DSM 13941.</title>
        <authorList>
            <consortium name="US DOE Joint Genome Institute"/>
            <person name="Copeland A."/>
            <person name="Lucas S."/>
            <person name="Lapidus A."/>
            <person name="Barry K."/>
            <person name="Glavina del Rio T."/>
            <person name="Dalin E."/>
            <person name="Tice H."/>
            <person name="Pitluck S."/>
            <person name="Thompson L.S."/>
            <person name="Brettin T."/>
            <person name="Bruce D."/>
            <person name="Detter J.C."/>
            <person name="Han C."/>
            <person name="Tapia R."/>
            <person name="Schmutz J."/>
            <person name="Larimer F."/>
            <person name="Land M."/>
            <person name="Hauser L."/>
            <person name="Kyrpides N."/>
            <person name="Mikhailova N."/>
            <person name="Bryant D.A."/>
            <person name="Hanada S."/>
            <person name="Tsukatani Y."/>
            <person name="Richardson P."/>
        </authorList>
    </citation>
    <scope>NUCLEOTIDE SEQUENCE [LARGE SCALE GENOMIC DNA]</scope>
    <source>
        <strain evidence="5">DSM 13941 / HLO8</strain>
    </source>
</reference>
<dbReference type="CDD" id="cd07041">
    <property type="entry name" value="STAS_RsbR_RsbS_like"/>
    <property type="match status" value="1"/>
</dbReference>